<evidence type="ECO:0000256" key="3">
    <source>
        <dbReference type="ARBA" id="ARBA00022989"/>
    </source>
</evidence>
<dbReference type="PANTHER" id="PTHR42723:SF1">
    <property type="entry name" value="CHLOROPHYLL SYNTHASE, CHLOROPLASTIC"/>
    <property type="match status" value="1"/>
</dbReference>
<gene>
    <name evidence="6" type="ORF">UFOPK3519_00280</name>
</gene>
<dbReference type="GO" id="GO:0016765">
    <property type="term" value="F:transferase activity, transferring alkyl or aryl (other than methyl) groups"/>
    <property type="evidence" value="ECO:0007669"/>
    <property type="project" value="InterPro"/>
</dbReference>
<feature type="transmembrane region" description="Helical" evidence="5">
    <location>
        <begin position="212"/>
        <end position="235"/>
    </location>
</feature>
<name>A0A6J7FHU2_9ZZZZ</name>
<evidence type="ECO:0000256" key="1">
    <source>
        <dbReference type="ARBA" id="ARBA00004141"/>
    </source>
</evidence>
<reference evidence="6" key="1">
    <citation type="submission" date="2020-05" db="EMBL/GenBank/DDBJ databases">
        <authorList>
            <person name="Chiriac C."/>
            <person name="Salcher M."/>
            <person name="Ghai R."/>
            <person name="Kavagutti S V."/>
        </authorList>
    </citation>
    <scope>NUCLEOTIDE SEQUENCE</scope>
</reference>
<keyword evidence="2 5" id="KW-0812">Transmembrane</keyword>
<feature type="transmembrane region" description="Helical" evidence="5">
    <location>
        <begin position="247"/>
        <end position="265"/>
    </location>
</feature>
<dbReference type="GO" id="GO:0016020">
    <property type="term" value="C:membrane"/>
    <property type="evidence" value="ECO:0007669"/>
    <property type="project" value="UniProtKB-SubCell"/>
</dbReference>
<dbReference type="Gene3D" id="1.10.357.140">
    <property type="entry name" value="UbiA prenyltransferase"/>
    <property type="match status" value="1"/>
</dbReference>
<comment type="subcellular location">
    <subcellularLocation>
        <location evidence="1">Membrane</location>
        <topology evidence="1">Multi-pass membrane protein</topology>
    </subcellularLocation>
</comment>
<feature type="transmembrane region" description="Helical" evidence="5">
    <location>
        <begin position="49"/>
        <end position="69"/>
    </location>
</feature>
<dbReference type="PANTHER" id="PTHR42723">
    <property type="entry name" value="CHLOROPHYLL SYNTHASE"/>
    <property type="match status" value="1"/>
</dbReference>
<accession>A0A6J7FHU2</accession>
<dbReference type="InterPro" id="IPR044878">
    <property type="entry name" value="UbiA_sf"/>
</dbReference>
<evidence type="ECO:0000256" key="5">
    <source>
        <dbReference type="SAM" id="Phobius"/>
    </source>
</evidence>
<dbReference type="Pfam" id="PF01040">
    <property type="entry name" value="UbiA"/>
    <property type="match status" value="1"/>
</dbReference>
<sequence>MAEQLTKTPTKTSLPAGMLKACRPKQWPKNVLVFVAPAAAGVITEPYRLKLTIIGFVAFCMVSSATYLLNDILDVESDRQHPTKCNRPIAAGIVPIPLGIAMAVVLFVGGLAVAWLDNPQITMVVAIYAVLTTSYSLFLKAIPILDLVILSAGFILRLLGGAFAAEVDVSDWFLIISLFGSLFIASAKRFAEKKELGDRAAELRPTLGAYSLEYLGFLRAVSVAALVISYCLWAVEHASLNDASPWAQISIIPFLIAVLQYALLVDQGKGSAPEDVILHDRLMQVMGAIWVVLLAIGIYG</sequence>
<feature type="transmembrane region" description="Helical" evidence="5">
    <location>
        <begin position="171"/>
        <end position="191"/>
    </location>
</feature>
<feature type="transmembrane region" description="Helical" evidence="5">
    <location>
        <begin position="121"/>
        <end position="138"/>
    </location>
</feature>
<organism evidence="6">
    <name type="scientific">freshwater metagenome</name>
    <dbReference type="NCBI Taxonomy" id="449393"/>
    <lineage>
        <taxon>unclassified sequences</taxon>
        <taxon>metagenomes</taxon>
        <taxon>ecological metagenomes</taxon>
    </lineage>
</organism>
<evidence type="ECO:0000256" key="4">
    <source>
        <dbReference type="ARBA" id="ARBA00023136"/>
    </source>
</evidence>
<dbReference type="CDD" id="cd13963">
    <property type="entry name" value="PT_UbiA_2"/>
    <property type="match status" value="1"/>
</dbReference>
<proteinExistence type="predicted"/>
<feature type="transmembrane region" description="Helical" evidence="5">
    <location>
        <begin position="89"/>
        <end position="115"/>
    </location>
</feature>
<feature type="transmembrane region" description="Helical" evidence="5">
    <location>
        <begin position="277"/>
        <end position="299"/>
    </location>
</feature>
<evidence type="ECO:0000256" key="2">
    <source>
        <dbReference type="ARBA" id="ARBA00022692"/>
    </source>
</evidence>
<keyword evidence="3 5" id="KW-1133">Transmembrane helix</keyword>
<protein>
    <submittedName>
        <fullName evidence="6">Unannotated protein</fullName>
    </submittedName>
</protein>
<dbReference type="AlphaFoldDB" id="A0A6J7FHU2"/>
<dbReference type="EMBL" id="CAFBMG010000012">
    <property type="protein sequence ID" value="CAB4891183.1"/>
    <property type="molecule type" value="Genomic_DNA"/>
</dbReference>
<keyword evidence="4 5" id="KW-0472">Membrane</keyword>
<evidence type="ECO:0000313" key="6">
    <source>
        <dbReference type="EMBL" id="CAB4891183.1"/>
    </source>
</evidence>
<dbReference type="NCBIfam" id="NF008978">
    <property type="entry name" value="PRK12324.1-4"/>
    <property type="match status" value="1"/>
</dbReference>
<dbReference type="InterPro" id="IPR050475">
    <property type="entry name" value="Prenyltransferase_related"/>
</dbReference>
<dbReference type="InterPro" id="IPR000537">
    <property type="entry name" value="UbiA_prenyltransferase"/>
</dbReference>